<feature type="region of interest" description="Disordered" evidence="8">
    <location>
        <begin position="486"/>
        <end position="512"/>
    </location>
</feature>
<accession>A0ABQ9X006</accession>
<keyword evidence="3 6" id="KW-0547">Nucleotide-binding</keyword>
<gene>
    <name evidence="10" type="ORF">BLNAU_19996</name>
</gene>
<dbReference type="Proteomes" id="UP001281761">
    <property type="component" value="Unassembled WGS sequence"/>
</dbReference>
<keyword evidence="7" id="KW-0175">Coiled coil</keyword>
<name>A0ABQ9X006_9EUKA</name>
<evidence type="ECO:0000256" key="6">
    <source>
        <dbReference type="PROSITE-ProRule" id="PRU10141"/>
    </source>
</evidence>
<dbReference type="GO" id="GO:0004674">
    <property type="term" value="F:protein serine/threonine kinase activity"/>
    <property type="evidence" value="ECO:0007669"/>
    <property type="project" value="UniProtKB-KW"/>
</dbReference>
<evidence type="ECO:0000259" key="9">
    <source>
        <dbReference type="PROSITE" id="PS50011"/>
    </source>
</evidence>
<keyword evidence="1 10" id="KW-0723">Serine/threonine-protein kinase</keyword>
<evidence type="ECO:0000313" key="10">
    <source>
        <dbReference type="EMBL" id="KAK2945098.1"/>
    </source>
</evidence>
<dbReference type="PANTHER" id="PTHR24345">
    <property type="entry name" value="SERINE/THREONINE-PROTEIN KINASE PLK"/>
    <property type="match status" value="1"/>
</dbReference>
<dbReference type="InterPro" id="IPR017441">
    <property type="entry name" value="Protein_kinase_ATP_BS"/>
</dbReference>
<keyword evidence="11" id="KW-1185">Reference proteome</keyword>
<dbReference type="Pfam" id="PF00069">
    <property type="entry name" value="Pkinase"/>
    <property type="match status" value="2"/>
</dbReference>
<evidence type="ECO:0000256" key="3">
    <source>
        <dbReference type="ARBA" id="ARBA00022741"/>
    </source>
</evidence>
<dbReference type="PANTHER" id="PTHR24345:SF0">
    <property type="entry name" value="CELL CYCLE SERINE_THREONINE-PROTEIN KINASE CDC5_MSD2"/>
    <property type="match status" value="1"/>
</dbReference>
<feature type="compositionally biased region" description="Basic residues" evidence="8">
    <location>
        <begin position="1594"/>
        <end position="1603"/>
    </location>
</feature>
<dbReference type="PROSITE" id="PS50011">
    <property type="entry name" value="PROTEIN_KINASE_DOM"/>
    <property type="match status" value="2"/>
</dbReference>
<feature type="binding site" evidence="6">
    <location>
        <position position="177"/>
    </location>
    <ligand>
        <name>ATP</name>
        <dbReference type="ChEBI" id="CHEBI:30616"/>
    </ligand>
</feature>
<evidence type="ECO:0000256" key="5">
    <source>
        <dbReference type="ARBA" id="ARBA00022840"/>
    </source>
</evidence>
<comment type="caution">
    <text evidence="10">The sequence shown here is derived from an EMBL/GenBank/DDBJ whole genome shotgun (WGS) entry which is preliminary data.</text>
</comment>
<evidence type="ECO:0000256" key="8">
    <source>
        <dbReference type="SAM" id="MobiDB-lite"/>
    </source>
</evidence>
<proteinExistence type="predicted"/>
<feature type="compositionally biased region" description="Basic and acidic residues" evidence="8">
    <location>
        <begin position="1366"/>
        <end position="1389"/>
    </location>
</feature>
<dbReference type="InterPro" id="IPR011009">
    <property type="entry name" value="Kinase-like_dom_sf"/>
</dbReference>
<keyword evidence="4 10" id="KW-0418">Kinase</keyword>
<feature type="coiled-coil region" evidence="7">
    <location>
        <begin position="694"/>
        <end position="749"/>
    </location>
</feature>
<keyword evidence="5 6" id="KW-0067">ATP-binding</keyword>
<dbReference type="SUPFAM" id="SSF56112">
    <property type="entry name" value="Protein kinase-like (PK-like)"/>
    <property type="match status" value="2"/>
</dbReference>
<feature type="region of interest" description="Disordered" evidence="8">
    <location>
        <begin position="1313"/>
        <end position="1389"/>
    </location>
</feature>
<dbReference type="Gene3D" id="1.10.510.10">
    <property type="entry name" value="Transferase(Phosphotransferase) domain 1"/>
    <property type="match status" value="2"/>
</dbReference>
<dbReference type="PROSITE" id="PS00107">
    <property type="entry name" value="PROTEIN_KINASE_ATP"/>
    <property type="match status" value="1"/>
</dbReference>
<evidence type="ECO:0000256" key="7">
    <source>
        <dbReference type="SAM" id="Coils"/>
    </source>
</evidence>
<feature type="region of interest" description="Disordered" evidence="8">
    <location>
        <begin position="1637"/>
        <end position="1656"/>
    </location>
</feature>
<keyword evidence="2 10" id="KW-0808">Transferase</keyword>
<evidence type="ECO:0000256" key="1">
    <source>
        <dbReference type="ARBA" id="ARBA00022527"/>
    </source>
</evidence>
<feature type="region of interest" description="Disordered" evidence="8">
    <location>
        <begin position="1956"/>
        <end position="1987"/>
    </location>
</feature>
<dbReference type="InterPro" id="IPR000719">
    <property type="entry name" value="Prot_kinase_dom"/>
</dbReference>
<feature type="compositionally biased region" description="Basic residues" evidence="8">
    <location>
        <begin position="1568"/>
        <end position="1582"/>
    </location>
</feature>
<feature type="compositionally biased region" description="Acidic residues" evidence="8">
    <location>
        <begin position="1327"/>
        <end position="1349"/>
    </location>
</feature>
<evidence type="ECO:0000256" key="4">
    <source>
        <dbReference type="ARBA" id="ARBA00022777"/>
    </source>
</evidence>
<feature type="compositionally biased region" description="Basic and acidic residues" evidence="8">
    <location>
        <begin position="1637"/>
        <end position="1655"/>
    </location>
</feature>
<reference evidence="10 11" key="1">
    <citation type="journal article" date="2022" name="bioRxiv">
        <title>Genomics of Preaxostyla Flagellates Illuminates Evolutionary Transitions and the Path Towards Mitochondrial Loss.</title>
        <authorList>
            <person name="Novak L.V.F."/>
            <person name="Treitli S.C."/>
            <person name="Pyrih J."/>
            <person name="Halakuc P."/>
            <person name="Pipaliya S.V."/>
            <person name="Vacek V."/>
            <person name="Brzon O."/>
            <person name="Soukal P."/>
            <person name="Eme L."/>
            <person name="Dacks J.B."/>
            <person name="Karnkowska A."/>
            <person name="Elias M."/>
            <person name="Hampl V."/>
        </authorList>
    </citation>
    <scope>NUCLEOTIDE SEQUENCE [LARGE SCALE GENOMIC DNA]</scope>
    <source>
        <strain evidence="10">NAU3</strain>
        <tissue evidence="10">Gut</tissue>
    </source>
</reference>
<feature type="region of interest" description="Disordered" evidence="8">
    <location>
        <begin position="1536"/>
        <end position="1610"/>
    </location>
</feature>
<protein>
    <submittedName>
        <fullName evidence="10">Serine/threonine protein kinase</fullName>
        <ecNumber evidence="10">2.7.11.1</ecNumber>
    </submittedName>
</protein>
<feature type="compositionally biased region" description="Basic and acidic residues" evidence="8">
    <location>
        <begin position="1956"/>
        <end position="1973"/>
    </location>
</feature>
<dbReference type="EMBL" id="JARBJD010000273">
    <property type="protein sequence ID" value="KAK2945098.1"/>
    <property type="molecule type" value="Genomic_DNA"/>
</dbReference>
<feature type="compositionally biased region" description="Basic and acidic residues" evidence="8">
    <location>
        <begin position="1313"/>
        <end position="1326"/>
    </location>
</feature>
<feature type="compositionally biased region" description="Polar residues" evidence="8">
    <location>
        <begin position="1974"/>
        <end position="1987"/>
    </location>
</feature>
<dbReference type="EC" id="2.7.11.1" evidence="10"/>
<evidence type="ECO:0000256" key="2">
    <source>
        <dbReference type="ARBA" id="ARBA00022679"/>
    </source>
</evidence>
<feature type="compositionally biased region" description="Basic and acidic residues" evidence="8">
    <location>
        <begin position="488"/>
        <end position="503"/>
    </location>
</feature>
<feature type="compositionally biased region" description="Basic and acidic residues" evidence="8">
    <location>
        <begin position="1554"/>
        <end position="1567"/>
    </location>
</feature>
<sequence>MWQGVEIEPKGTNKKCDRIGQTAAIRVNLWTKEARLLIDDVEQPGVFTNIPCPLRLAITTGGDPKSVEVLWLKRLRTWRFLHDADSPFQRTIQASKPNKTYDRDGQTAAIRVNMGTKEARLVVDEEEQLGIFTDIPSPLYLGISTAFDSFVKPLGSGGFGDVVEMIENSTQEHYAGKMIPCMTTKDKERIDREVNRLRKFDHPGIVKLKDTMSMRNMKVIVMELGGQSLADIVKDYTSRNILMPRDDVYRVMVDISSALTFMHNHSSGATAHGDVKMENILLFPGGHFKLCDLGAAESEDVTNTRSMISQLYVSPERMESETGRATCSSDIWSLGIVLHWLLFGEPPFKSQTMAQMFRAIESFRVSMIGERCGGEERALLMRMLDPKPGTRVTSNQLCSYEMFRCLVNTTSALWRRKDADEEEHRSENEKLLKLERELEMEKNARKQNHDRIVRIDEELRAEKRAQTHAVNELKAELSSLKEIIAQSESDRREDRAKLAEHKQVPSKSAAMPVEARSGAADEGNEAQHLLSSFIQDLQLGSCQNLTKRFSMDATIEVLERWVSQPDAVVHSSVWFNIPLLMRDNDLLEEENMPKLDRLLQSVLHLLNVCVKNDISIINRGLLHTELSTLAKSPNLPKSLRVSIRQCLLPLESLNDGPFVLVAASELKSMEEATLRDSQTILDQKEEFNNLSKANTNLHYRLKDSQNEIVRLKDEQRQRQDELQISEKAVQVLVEERRTQKREIDKLKQQMAGVPIWVGKEALKTIDETVHNITDATLTQIVVTDDNQWRTVFTRAIFEGEWELKIRANENNFWNVMLGFIRLPLPEDALQSSCGSFGDGSGGDFVLWNGSMWKSGTEFKPAGTNKKCDRIGQTAALRVNMRTKEARLFVDDVEQPGVFTDIPIHLHLAITTGGDQKSVEVLWFKRLRSEPHLDDAPLSVSVVVVSDDNQWRTVFTRPIFEGEWELKIRASNNTFVNVVLGFLRHPLPEDATQHRCEHSLGGVGGDFVLWNGSMWKSGTEFKPAGTNKKCDRIGQTAALRVNMRTKEARLFVDDVEQPGVFTDIPIHLHLAITTGGDQKSVEVLWLKRRLYGGFGTVVELIENSTQKHYAGKMMQCVTSKDNKRIDREVDRLRKFAHPGIVGLKELASMGNNKVILMELGGQSLADIVKDHTSRGVLVAREVCEYFLIFCVFFSFLMNFLCSILLIIFMHNHEGGATAHGDVTMENILLCSGGHFKLCDLGAAESEIDSNTRSVMSQLYVSPERMDSDTGKATGNSFSLISEPILHYVPSEKSTPAPIDSLDGRWSLIQHCENDQERRRCEGNKREGDEDQQFEVDEDIEGEYEQAEKEDEGTRSMGENEEVEENEHEQTGEMEKVEENDNAEDKQEEAVEDEVNKTMEMPMTTYKNLSNQNAKTEMLRNSMKKYAKIPDLNRMHMGKKTMMMKLSKTNISTMKFMTRPIKLRISEITLIRRKIGFPRRNKPEEQDGQEEVFEDQQEYGMEEGNSFDPQLDKKSMHKWETNENENEIVTTRTCGETECGKVGSVRGTDFESTSGAEKEESGEKDERRSDMKRRWRRKGRKKNNAKQNDNSGERSKTRRKRRRGKHVNEPIKDKQCLILDTAMFRKNIKQNMAAELKKEKECGKQEDEKEQSEKEVENQGAMTMTKLNVIPLAQCSLISLENDGEWVVLDNMGIMAMSAMTYKFSLTKTTTQPITIKITVFNSSLADQGIFAQPLLSLFTNAEPEILLNNVTFKNLKMVEKTQDSGDTDHQDRIEWSDIIHRHNIKAAQWKNSFLPTQIRSVLMYSLEPPVTRILLNASVNEASTHPNCGSYRFTCSSLDSGYRLAETNEFEEVQTQANSELLKTMRITHEEVIQSHSEAEIRTITQKSDAGIDVNAEGKTATLKHMFFKLVPATTMETIVSVETGVLSLGKVTHWNRHRHGAGRFSPLNDMDQGREHTDAGGHTIQKAEFHSRDTQNSALHRSMGSSVDNTRLTIHGNQLERDRITCVPGIR</sequence>
<feature type="domain" description="Protein kinase" evidence="9">
    <location>
        <begin position="148"/>
        <end position="403"/>
    </location>
</feature>
<evidence type="ECO:0000313" key="11">
    <source>
        <dbReference type="Proteomes" id="UP001281761"/>
    </source>
</evidence>
<dbReference type="SMART" id="SM00220">
    <property type="entry name" value="S_TKc"/>
    <property type="match status" value="1"/>
</dbReference>
<organism evidence="10 11">
    <name type="scientific">Blattamonas nauphoetae</name>
    <dbReference type="NCBI Taxonomy" id="2049346"/>
    <lineage>
        <taxon>Eukaryota</taxon>
        <taxon>Metamonada</taxon>
        <taxon>Preaxostyla</taxon>
        <taxon>Oxymonadida</taxon>
        <taxon>Blattamonas</taxon>
    </lineage>
</organism>
<feature type="domain" description="Protein kinase" evidence="9">
    <location>
        <begin position="1082"/>
        <end position="1369"/>
    </location>
</feature>